<dbReference type="OrthoDB" id="1426731at2759"/>
<proteinExistence type="predicted"/>
<feature type="non-terminal residue" evidence="3">
    <location>
        <position position="1"/>
    </location>
</feature>
<evidence type="ECO:0000313" key="4">
    <source>
        <dbReference type="Proteomes" id="UP000237000"/>
    </source>
</evidence>
<protein>
    <recommendedName>
        <fullName evidence="2">DUF8039 domain-containing protein</fullName>
    </recommendedName>
</protein>
<feature type="non-terminal residue" evidence="3">
    <location>
        <position position="153"/>
    </location>
</feature>
<feature type="region of interest" description="Disordered" evidence="1">
    <location>
        <begin position="87"/>
        <end position="106"/>
    </location>
</feature>
<dbReference type="EMBL" id="JXTC01000127">
    <property type="protein sequence ID" value="PON86737.1"/>
    <property type="molecule type" value="Genomic_DNA"/>
</dbReference>
<sequence length="153" mass="16968">NRPCKFAVGSRANIVAIGHVQNLLDGTLLHGREIEQNNYHVSIEIAFNHNASLPIINLDDPDTSNIGLALGSHVAWPKFRVVDDRIRRQPSQKSTSQLEPPVTQERIHLLPKNKDSSLTQTQGGADDPVSVRLLLKSVNDWDDSGLVHIPFDE</sequence>
<reference evidence="4" key="1">
    <citation type="submission" date="2016-06" db="EMBL/GenBank/DDBJ databases">
        <title>Parallel loss of symbiosis genes in relatives of nitrogen-fixing non-legume Parasponia.</title>
        <authorList>
            <person name="Van Velzen R."/>
            <person name="Holmer R."/>
            <person name="Bu F."/>
            <person name="Rutten L."/>
            <person name="Van Zeijl A."/>
            <person name="Liu W."/>
            <person name="Santuari L."/>
            <person name="Cao Q."/>
            <person name="Sharma T."/>
            <person name="Shen D."/>
            <person name="Roswanjaya Y."/>
            <person name="Wardhani T."/>
            <person name="Kalhor M.S."/>
            <person name="Jansen J."/>
            <person name="Van den Hoogen J."/>
            <person name="Gungor B."/>
            <person name="Hartog M."/>
            <person name="Hontelez J."/>
            <person name="Verver J."/>
            <person name="Yang W.-C."/>
            <person name="Schijlen E."/>
            <person name="Repin R."/>
            <person name="Schilthuizen M."/>
            <person name="Schranz E."/>
            <person name="Heidstra R."/>
            <person name="Miyata K."/>
            <person name="Fedorova E."/>
            <person name="Kohlen W."/>
            <person name="Bisseling T."/>
            <person name="Smit S."/>
            <person name="Geurts R."/>
        </authorList>
    </citation>
    <scope>NUCLEOTIDE SEQUENCE [LARGE SCALE GENOMIC DNA]</scope>
    <source>
        <strain evidence="4">cv. RG33-2</strain>
    </source>
</reference>
<evidence type="ECO:0000313" key="3">
    <source>
        <dbReference type="EMBL" id="PON86737.1"/>
    </source>
</evidence>
<name>A0A2P5EMD6_TREOI</name>
<organism evidence="3 4">
    <name type="scientific">Trema orientale</name>
    <name type="common">Charcoal tree</name>
    <name type="synonym">Celtis orientalis</name>
    <dbReference type="NCBI Taxonomy" id="63057"/>
    <lineage>
        <taxon>Eukaryota</taxon>
        <taxon>Viridiplantae</taxon>
        <taxon>Streptophyta</taxon>
        <taxon>Embryophyta</taxon>
        <taxon>Tracheophyta</taxon>
        <taxon>Spermatophyta</taxon>
        <taxon>Magnoliopsida</taxon>
        <taxon>eudicotyledons</taxon>
        <taxon>Gunneridae</taxon>
        <taxon>Pentapetalae</taxon>
        <taxon>rosids</taxon>
        <taxon>fabids</taxon>
        <taxon>Rosales</taxon>
        <taxon>Cannabaceae</taxon>
        <taxon>Trema</taxon>
    </lineage>
</organism>
<dbReference type="InterPro" id="IPR058352">
    <property type="entry name" value="DUF8039"/>
</dbReference>
<feature type="compositionally biased region" description="Polar residues" evidence="1">
    <location>
        <begin position="89"/>
        <end position="98"/>
    </location>
</feature>
<evidence type="ECO:0000259" key="2">
    <source>
        <dbReference type="Pfam" id="PF26133"/>
    </source>
</evidence>
<evidence type="ECO:0000256" key="1">
    <source>
        <dbReference type="SAM" id="MobiDB-lite"/>
    </source>
</evidence>
<feature type="domain" description="DUF8039" evidence="2">
    <location>
        <begin position="3"/>
        <end position="81"/>
    </location>
</feature>
<dbReference type="AlphaFoldDB" id="A0A2P5EMD6"/>
<accession>A0A2P5EMD6</accession>
<gene>
    <name evidence="3" type="ORF">TorRG33x02_174670</name>
</gene>
<comment type="caution">
    <text evidence="3">The sequence shown here is derived from an EMBL/GenBank/DDBJ whole genome shotgun (WGS) entry which is preliminary data.</text>
</comment>
<dbReference type="Proteomes" id="UP000237000">
    <property type="component" value="Unassembled WGS sequence"/>
</dbReference>
<dbReference type="InParanoid" id="A0A2P5EMD6"/>
<keyword evidence="4" id="KW-1185">Reference proteome</keyword>
<dbReference type="Pfam" id="PF26133">
    <property type="entry name" value="DUF8039"/>
    <property type="match status" value="1"/>
</dbReference>